<dbReference type="RefSeq" id="WP_060798364.1">
    <property type="nucleotide sequence ID" value="NZ_KQ956691.1"/>
</dbReference>
<dbReference type="PATRIC" id="fig|851.8.peg.1058"/>
<name>A0A133NZP9_FUSNU</name>
<evidence type="ECO:0000313" key="2">
    <source>
        <dbReference type="Proteomes" id="UP000070401"/>
    </source>
</evidence>
<sequence>MDTISINIGILPINNTTLDLESLIKRINDIHSPYGYTYCDFTKLNSNFEFNIKVSYPRFFRGINAFLLNNPFLCTQVNLHLVNSLKGILNNFYYEIKYISLIRVDIPFTYYMNDNLSFDKYFNVFRILSYIYYNTRISTTINPNVKGIIDMITTDIETVTFTSARGSGGNKEVTIYNQYLNIERKTSSPSQFGKYLETYPDLKKRIRIEVCKRINRENFSPDDFAHFDILSTYGKQCKDFLLKYLFDKKQLEIIYNLFYQNLDKSFKDYIFTYSRINYISWLYMNKELLIDYSIIRAVLANNIPNQKTLESAITVIRKELIHLTLPNVFDIIEDIKKTVSNYQFIIDNTEVIESIQIIKEE</sequence>
<reference evidence="2" key="1">
    <citation type="submission" date="2016-01" db="EMBL/GenBank/DDBJ databases">
        <authorList>
            <person name="Mitreva M."/>
            <person name="Pepin K.H."/>
            <person name="Mihindukulasuriya K.A."/>
            <person name="Fulton R."/>
            <person name="Fronick C."/>
            <person name="O'Laughlin M."/>
            <person name="Miner T."/>
            <person name="Herter B."/>
            <person name="Rosa B.A."/>
            <person name="Cordes M."/>
            <person name="Tomlinson C."/>
            <person name="Wollam A."/>
            <person name="Palsikar V.B."/>
            <person name="Mardis E.R."/>
            <person name="Wilson R.K."/>
        </authorList>
    </citation>
    <scope>NUCLEOTIDE SEQUENCE [LARGE SCALE GENOMIC DNA]</scope>
    <source>
        <strain evidence="2">MJR7757B</strain>
    </source>
</reference>
<keyword evidence="2" id="KW-1185">Reference proteome</keyword>
<dbReference type="AlphaFoldDB" id="A0A133NZP9"/>
<proteinExistence type="predicted"/>
<accession>A0A133NZP9</accession>
<dbReference type="Proteomes" id="UP000070401">
    <property type="component" value="Unassembled WGS sequence"/>
</dbReference>
<comment type="caution">
    <text evidence="1">The sequence shown here is derived from an EMBL/GenBank/DDBJ whole genome shotgun (WGS) entry which is preliminary data.</text>
</comment>
<evidence type="ECO:0000313" key="1">
    <source>
        <dbReference type="EMBL" id="KXA21757.1"/>
    </source>
</evidence>
<protein>
    <submittedName>
        <fullName evidence="1">Uncharacterized protein</fullName>
    </submittedName>
</protein>
<gene>
    <name evidence="1" type="ORF">HMPREF3221_01056</name>
</gene>
<dbReference type="EMBL" id="LRPY01000103">
    <property type="protein sequence ID" value="KXA21757.1"/>
    <property type="molecule type" value="Genomic_DNA"/>
</dbReference>
<organism evidence="1 2">
    <name type="scientific">Fusobacterium nucleatum</name>
    <dbReference type="NCBI Taxonomy" id="851"/>
    <lineage>
        <taxon>Bacteria</taxon>
        <taxon>Fusobacteriati</taxon>
        <taxon>Fusobacteriota</taxon>
        <taxon>Fusobacteriia</taxon>
        <taxon>Fusobacteriales</taxon>
        <taxon>Fusobacteriaceae</taxon>
        <taxon>Fusobacterium</taxon>
    </lineage>
</organism>